<evidence type="ECO:0000256" key="5">
    <source>
        <dbReference type="ARBA" id="ARBA00023136"/>
    </source>
</evidence>
<evidence type="ECO:0000256" key="6">
    <source>
        <dbReference type="SAM" id="MobiDB-lite"/>
    </source>
</evidence>
<dbReference type="Pfam" id="PF03631">
    <property type="entry name" value="Virul_fac_BrkB"/>
    <property type="match status" value="1"/>
</dbReference>
<evidence type="ECO:0000256" key="4">
    <source>
        <dbReference type="ARBA" id="ARBA00022989"/>
    </source>
</evidence>
<dbReference type="RefSeq" id="WP_189693709.1">
    <property type="nucleotide sequence ID" value="NZ_BNCM01000006.1"/>
</dbReference>
<dbReference type="PANTHER" id="PTHR30213:SF0">
    <property type="entry name" value="UPF0761 MEMBRANE PROTEIN YIHY"/>
    <property type="match status" value="1"/>
</dbReference>
<feature type="transmembrane region" description="Helical" evidence="7">
    <location>
        <begin position="59"/>
        <end position="81"/>
    </location>
</feature>
<keyword evidence="9" id="KW-1185">Reference proteome</keyword>
<feature type="region of interest" description="Disordered" evidence="6">
    <location>
        <begin position="1"/>
        <end position="29"/>
    </location>
</feature>
<dbReference type="Proteomes" id="UP000639051">
    <property type="component" value="Unassembled WGS sequence"/>
</dbReference>
<accession>A0ABS1K6F2</accession>
<evidence type="ECO:0000313" key="8">
    <source>
        <dbReference type="EMBL" id="MBL0707265.1"/>
    </source>
</evidence>
<feature type="compositionally biased region" description="Basic and acidic residues" evidence="6">
    <location>
        <begin position="325"/>
        <end position="352"/>
    </location>
</feature>
<gene>
    <name evidence="8" type="ORF">JJE72_17365</name>
</gene>
<reference evidence="8 9" key="1">
    <citation type="submission" date="2021-01" db="EMBL/GenBank/DDBJ databases">
        <title>Genome public.</title>
        <authorList>
            <person name="Liu C."/>
            <person name="Sun Q."/>
        </authorList>
    </citation>
    <scope>NUCLEOTIDE SEQUENCE [LARGE SCALE GENOMIC DNA]</scope>
    <source>
        <strain evidence="8 9">JC656</strain>
    </source>
</reference>
<evidence type="ECO:0000256" key="1">
    <source>
        <dbReference type="ARBA" id="ARBA00004651"/>
    </source>
</evidence>
<keyword evidence="4 7" id="KW-1133">Transmembrane helix</keyword>
<feature type="region of interest" description="Disordered" evidence="6">
    <location>
        <begin position="317"/>
        <end position="352"/>
    </location>
</feature>
<keyword evidence="3 7" id="KW-0812">Transmembrane</keyword>
<evidence type="ECO:0000313" key="9">
    <source>
        <dbReference type="Proteomes" id="UP000639051"/>
    </source>
</evidence>
<dbReference type="EMBL" id="JAERRC010000046">
    <property type="protein sequence ID" value="MBL0707265.1"/>
    <property type="molecule type" value="Genomic_DNA"/>
</dbReference>
<organism evidence="8 9">
    <name type="scientific">Sinomonas cellulolyticus</name>
    <dbReference type="NCBI Taxonomy" id="2801916"/>
    <lineage>
        <taxon>Bacteria</taxon>
        <taxon>Bacillati</taxon>
        <taxon>Actinomycetota</taxon>
        <taxon>Actinomycetes</taxon>
        <taxon>Micrococcales</taxon>
        <taxon>Micrococcaceae</taxon>
        <taxon>Sinomonas</taxon>
    </lineage>
</organism>
<dbReference type="NCBIfam" id="TIGR00765">
    <property type="entry name" value="yihY_not_rbn"/>
    <property type="match status" value="1"/>
</dbReference>
<feature type="transmembrane region" description="Helical" evidence="7">
    <location>
        <begin position="209"/>
        <end position="229"/>
    </location>
</feature>
<comment type="subcellular location">
    <subcellularLocation>
        <location evidence="1">Cell membrane</location>
        <topology evidence="1">Multi-pass membrane protein</topology>
    </subcellularLocation>
</comment>
<feature type="compositionally biased region" description="Basic and acidic residues" evidence="6">
    <location>
        <begin position="8"/>
        <end position="29"/>
    </location>
</feature>
<evidence type="ECO:0000256" key="3">
    <source>
        <dbReference type="ARBA" id="ARBA00022692"/>
    </source>
</evidence>
<feature type="transmembrane region" description="Helical" evidence="7">
    <location>
        <begin position="164"/>
        <end position="189"/>
    </location>
</feature>
<keyword evidence="2" id="KW-1003">Cell membrane</keyword>
<comment type="caution">
    <text evidence="8">The sequence shown here is derived from an EMBL/GenBank/DDBJ whole genome shotgun (WGS) entry which is preliminary data.</text>
</comment>
<name>A0ABS1K6F2_9MICC</name>
<keyword evidence="5 7" id="KW-0472">Membrane</keyword>
<feature type="transmembrane region" description="Helical" evidence="7">
    <location>
        <begin position="276"/>
        <end position="297"/>
    </location>
</feature>
<feature type="transmembrane region" description="Helical" evidence="7">
    <location>
        <begin position="241"/>
        <end position="264"/>
    </location>
</feature>
<proteinExistence type="predicted"/>
<dbReference type="PANTHER" id="PTHR30213">
    <property type="entry name" value="INNER MEMBRANE PROTEIN YHJD"/>
    <property type="match status" value="1"/>
</dbReference>
<evidence type="ECO:0000256" key="2">
    <source>
        <dbReference type="ARBA" id="ARBA00022475"/>
    </source>
</evidence>
<dbReference type="PIRSF" id="PIRSF035875">
    <property type="entry name" value="RNase_BN"/>
    <property type="match status" value="1"/>
</dbReference>
<sequence length="352" mass="37918">MSQQRGESATERKVEAPAPDDPQKPDRIRDLKKPSWMYVGRKAVREFGNDACTDLAAALTYYSVLSLFPALLALVSLLGLFGQADKTASGMLDIVQSVAPGSSVDAVRGVVEELVNSPAAGLALVGGVVGALWTASGYVGAFGRAMNRIYEVEEGRGFVKLRGTMLALTVAAVIIVAIISAMLVLSGPVASAVGSVIGLGPTAVIAWDIAKWPVALILVIVLIALLYYFTPNVKQPKFRWITLGSFIALLVLAVTTLGFGFYVANFGHYNKTYGTLGGVVILLLWLWLVNISLLFGAEFDAEMERARELQAGIGAEETIQLPPRATEKVEKKRKTEEEDLRRARELRHGASR</sequence>
<evidence type="ECO:0000256" key="7">
    <source>
        <dbReference type="SAM" id="Phobius"/>
    </source>
</evidence>
<feature type="transmembrane region" description="Helical" evidence="7">
    <location>
        <begin position="119"/>
        <end position="143"/>
    </location>
</feature>
<dbReference type="InterPro" id="IPR017039">
    <property type="entry name" value="Virul_fac_BrkB"/>
</dbReference>
<protein>
    <submittedName>
        <fullName evidence="8">YihY/virulence factor BrkB family protein</fullName>
    </submittedName>
</protein>